<dbReference type="RefSeq" id="WP_386434611.1">
    <property type="nucleotide sequence ID" value="NZ_JBHSBB010000021.1"/>
</dbReference>
<reference evidence="3" key="1">
    <citation type="journal article" date="2019" name="Int. J. Syst. Evol. Microbiol.">
        <title>The Global Catalogue of Microorganisms (GCM) 10K type strain sequencing project: providing services to taxonomists for standard genome sequencing and annotation.</title>
        <authorList>
            <consortium name="The Broad Institute Genomics Platform"/>
            <consortium name="The Broad Institute Genome Sequencing Center for Infectious Disease"/>
            <person name="Wu L."/>
            <person name="Ma J."/>
        </authorList>
    </citation>
    <scope>NUCLEOTIDE SEQUENCE [LARGE SCALE GENOMIC DNA]</scope>
    <source>
        <strain evidence="3">CGMCC 4.7237</strain>
    </source>
</reference>
<accession>A0ABV8HT27</accession>
<dbReference type="Proteomes" id="UP001595765">
    <property type="component" value="Unassembled WGS sequence"/>
</dbReference>
<dbReference type="EMBL" id="JBHSBB010000021">
    <property type="protein sequence ID" value="MFC4035152.1"/>
    <property type="molecule type" value="Genomic_DNA"/>
</dbReference>
<gene>
    <name evidence="2" type="ORF">ACFO3J_27310</name>
</gene>
<sequence>MNGETATSTGSVPAAVTFQREGTLVTAHVRGDDPQRGFADSALHYAGFVPVARLREHYHRLPLGMTRPDEQRQTVTRAIDLLQADGIDFSADPDLIDTALPVHADTEMSLGDRLGQLTDSLSRARHTSEAVAALSELTAPGTGALQRVVEALEATADWWEGLGGPADPLYAARLRRIAGHVDICALEIRSLRGELADRHTDHPDHVRVHTERVTREDPAVSRVTAALAVSPTARRDTPAAIPPTPAERAALPTTRPLATPGR</sequence>
<keyword evidence="3" id="KW-1185">Reference proteome</keyword>
<evidence type="ECO:0000256" key="1">
    <source>
        <dbReference type="SAM" id="MobiDB-lite"/>
    </source>
</evidence>
<evidence type="ECO:0000313" key="3">
    <source>
        <dbReference type="Proteomes" id="UP001595765"/>
    </source>
</evidence>
<proteinExistence type="predicted"/>
<protein>
    <submittedName>
        <fullName evidence="2">Uncharacterized protein</fullName>
    </submittedName>
</protein>
<evidence type="ECO:0000313" key="2">
    <source>
        <dbReference type="EMBL" id="MFC4035152.1"/>
    </source>
</evidence>
<comment type="caution">
    <text evidence="2">The sequence shown here is derived from an EMBL/GenBank/DDBJ whole genome shotgun (WGS) entry which is preliminary data.</text>
</comment>
<organism evidence="2 3">
    <name type="scientific">Streptomyces polygonati</name>
    <dbReference type="NCBI Taxonomy" id="1617087"/>
    <lineage>
        <taxon>Bacteria</taxon>
        <taxon>Bacillati</taxon>
        <taxon>Actinomycetota</taxon>
        <taxon>Actinomycetes</taxon>
        <taxon>Kitasatosporales</taxon>
        <taxon>Streptomycetaceae</taxon>
        <taxon>Streptomyces</taxon>
    </lineage>
</organism>
<feature type="region of interest" description="Disordered" evidence="1">
    <location>
        <begin position="232"/>
        <end position="262"/>
    </location>
</feature>
<name>A0ABV8HT27_9ACTN</name>